<protein>
    <submittedName>
        <fullName evidence="2">VP2</fullName>
    </submittedName>
</protein>
<feature type="compositionally biased region" description="Low complexity" evidence="1">
    <location>
        <begin position="155"/>
        <end position="174"/>
    </location>
</feature>
<name>A0A2S1TZU1_NORV</name>
<organism evidence="2">
    <name type="scientific">Bat norovirus</name>
    <dbReference type="NCBI Taxonomy" id="1514709"/>
    <lineage>
        <taxon>Viruses</taxon>
        <taxon>Riboviria</taxon>
        <taxon>Orthornavirae</taxon>
        <taxon>Pisuviricota</taxon>
        <taxon>Pisoniviricetes</taxon>
        <taxon>Picornavirales</taxon>
        <taxon>Caliciviridae</taxon>
        <taxon>Norovirus</taxon>
        <taxon>Norovirus norwalkense</taxon>
        <taxon>Norwalk virus</taxon>
    </lineage>
</organism>
<evidence type="ECO:0000256" key="1">
    <source>
        <dbReference type="SAM" id="MobiDB-lite"/>
    </source>
</evidence>
<evidence type="ECO:0000313" key="2">
    <source>
        <dbReference type="EMBL" id="AWI67139.1"/>
    </source>
</evidence>
<dbReference type="EMBL" id="MF373609">
    <property type="protein sequence ID" value="AWI67139.1"/>
    <property type="molecule type" value="Genomic_RNA"/>
</dbReference>
<feature type="region of interest" description="Disordered" evidence="1">
    <location>
        <begin position="115"/>
        <end position="181"/>
    </location>
</feature>
<accession>A0A2S1TZU1</accession>
<proteinExistence type="predicted"/>
<dbReference type="Proteomes" id="UP000246512">
    <property type="component" value="Segment"/>
</dbReference>
<dbReference type="InterPro" id="IPR004278">
    <property type="entry name" value="VP2"/>
</dbReference>
<dbReference type="Pfam" id="PF03035">
    <property type="entry name" value="RNA_capsid"/>
    <property type="match status" value="1"/>
</dbReference>
<sequence>MSFLAMLGASVAGALSGSLGNSISNSISQSQQFQNNKALQENSFKHDFEMLNAQVTSSAKLAEAQLKIRRDLLLAAGYTPTDAARGAAGLQTTRLLDWNGTRYFAPQAAITSQYTGNFTPVPVSPKGKAKPPVVRPTPRAPSLASSGSWGQPMASNSTLSSRLSTSSGSRSSRPSLPPSWYTGSSRSLEPFAPGALQTAFVTPPGSVSSRASTRSSASTVSTVDERLLTSWKPFNLRNQPGFTRFHPGALQMPTRGHAE</sequence>
<reference evidence="2" key="1">
    <citation type="submission" date="2017-06" db="EMBL/GenBank/DDBJ databases">
        <authorList>
            <person name="Kim H.J."/>
            <person name="Triplett B.A."/>
        </authorList>
    </citation>
    <scope>NUCLEOTIDE SEQUENCE [LARGE SCALE GENOMIC DNA]</scope>
    <source>
        <strain evidence="2">NPIH26</strain>
    </source>
</reference>
<gene>
    <name evidence="2" type="primary">ORF3</name>
</gene>